<evidence type="ECO:0000256" key="3">
    <source>
        <dbReference type="ARBA" id="ARBA00022692"/>
    </source>
</evidence>
<keyword evidence="6" id="KW-1003">Cell membrane</keyword>
<comment type="caution">
    <text evidence="7">The sequence shown here is derived from an EMBL/GenBank/DDBJ whole genome shotgun (WGS) entry which is preliminary data.</text>
</comment>
<evidence type="ECO:0000256" key="4">
    <source>
        <dbReference type="ARBA" id="ARBA00022989"/>
    </source>
</evidence>
<dbReference type="EMBL" id="BSFE01000007">
    <property type="protein sequence ID" value="GLK52982.1"/>
    <property type="molecule type" value="Genomic_DNA"/>
</dbReference>
<keyword evidence="3 6" id="KW-0812">Transmembrane</keyword>
<sequence length="223" mass="24286">MPHFRPLPLLTLFSLPALALLLTLGTWQMQRMSWKADRIDAFEGRGEVASFQAALCNGFEGDFGPSVTGPAPLTGETLRVYTLRDAPGWARVGLMAVPACQAGEPDRLVFVETGFETLMHGDRTPVSQWRIEPLPAAGVFSGRNDPDTNQWYRFDVDAMAAALGADPARIAPVWARADLGLPQSLAQTPPSRHLGYALTWYGLALALVGVYAAFHVARGRLRL</sequence>
<comment type="caution">
    <text evidence="6">Lacks conserved residue(s) required for the propagation of feature annotation.</text>
</comment>
<protein>
    <recommendedName>
        <fullName evidence="6">SURF1-like protein</fullName>
    </recommendedName>
</protein>
<dbReference type="PANTHER" id="PTHR23427">
    <property type="entry name" value="SURFEIT LOCUS PROTEIN"/>
    <property type="match status" value="1"/>
</dbReference>
<dbReference type="Proteomes" id="UP001143486">
    <property type="component" value="Unassembled WGS sequence"/>
</dbReference>
<feature type="transmembrane region" description="Helical" evidence="6">
    <location>
        <begin position="194"/>
        <end position="214"/>
    </location>
</feature>
<evidence type="ECO:0000256" key="5">
    <source>
        <dbReference type="ARBA" id="ARBA00023136"/>
    </source>
</evidence>
<keyword evidence="4 6" id="KW-1133">Transmembrane helix</keyword>
<name>A0A9W6IMD9_9PROT</name>
<keyword evidence="8" id="KW-1185">Reference proteome</keyword>
<evidence type="ECO:0000313" key="7">
    <source>
        <dbReference type="EMBL" id="GLK52982.1"/>
    </source>
</evidence>
<reference evidence="7" key="2">
    <citation type="submission" date="2023-01" db="EMBL/GenBank/DDBJ databases">
        <authorList>
            <person name="Sun Q."/>
            <person name="Evtushenko L."/>
        </authorList>
    </citation>
    <scope>NUCLEOTIDE SEQUENCE</scope>
    <source>
        <strain evidence="7">VKM B-1513</strain>
    </source>
</reference>
<organism evidence="7 8">
    <name type="scientific">Maricaulis virginensis</name>
    <dbReference type="NCBI Taxonomy" id="144022"/>
    <lineage>
        <taxon>Bacteria</taxon>
        <taxon>Pseudomonadati</taxon>
        <taxon>Pseudomonadota</taxon>
        <taxon>Alphaproteobacteria</taxon>
        <taxon>Maricaulales</taxon>
        <taxon>Maricaulaceae</taxon>
        <taxon>Maricaulis</taxon>
    </lineage>
</organism>
<gene>
    <name evidence="7" type="primary">surf</name>
    <name evidence="7" type="ORF">GCM10017621_24900</name>
</gene>
<evidence type="ECO:0000256" key="2">
    <source>
        <dbReference type="ARBA" id="ARBA00007165"/>
    </source>
</evidence>
<keyword evidence="5 6" id="KW-0472">Membrane</keyword>
<dbReference type="Pfam" id="PF02104">
    <property type="entry name" value="SURF1"/>
    <property type="match status" value="1"/>
</dbReference>
<evidence type="ECO:0000313" key="8">
    <source>
        <dbReference type="Proteomes" id="UP001143486"/>
    </source>
</evidence>
<comment type="similarity">
    <text evidence="2 6">Belongs to the SURF1 family.</text>
</comment>
<evidence type="ECO:0000256" key="6">
    <source>
        <dbReference type="RuleBase" id="RU363076"/>
    </source>
</evidence>
<dbReference type="RefSeq" id="WP_271187341.1">
    <property type="nucleotide sequence ID" value="NZ_BSFE01000007.1"/>
</dbReference>
<reference evidence="7" key="1">
    <citation type="journal article" date="2014" name="Int. J. Syst. Evol. Microbiol.">
        <title>Complete genome sequence of Corynebacterium casei LMG S-19264T (=DSM 44701T), isolated from a smear-ripened cheese.</title>
        <authorList>
            <consortium name="US DOE Joint Genome Institute (JGI-PGF)"/>
            <person name="Walter F."/>
            <person name="Albersmeier A."/>
            <person name="Kalinowski J."/>
            <person name="Ruckert C."/>
        </authorList>
    </citation>
    <scope>NUCLEOTIDE SEQUENCE</scope>
    <source>
        <strain evidence="7">VKM B-1513</strain>
    </source>
</reference>
<evidence type="ECO:0000256" key="1">
    <source>
        <dbReference type="ARBA" id="ARBA00004370"/>
    </source>
</evidence>
<accession>A0A9W6IMD9</accession>
<comment type="subcellular location">
    <subcellularLocation>
        <location evidence="6">Cell membrane</location>
        <topology evidence="6">Multi-pass membrane protein</topology>
    </subcellularLocation>
    <subcellularLocation>
        <location evidence="1">Membrane</location>
    </subcellularLocation>
</comment>
<dbReference type="InterPro" id="IPR045214">
    <property type="entry name" value="Surf1/Surf4"/>
</dbReference>
<dbReference type="PANTHER" id="PTHR23427:SF2">
    <property type="entry name" value="SURFEIT LOCUS PROTEIN 1"/>
    <property type="match status" value="1"/>
</dbReference>
<dbReference type="GO" id="GO:0005886">
    <property type="term" value="C:plasma membrane"/>
    <property type="evidence" value="ECO:0007669"/>
    <property type="project" value="UniProtKB-SubCell"/>
</dbReference>
<proteinExistence type="inferred from homology"/>
<dbReference type="CDD" id="cd06662">
    <property type="entry name" value="SURF1"/>
    <property type="match status" value="1"/>
</dbReference>
<dbReference type="AlphaFoldDB" id="A0A9W6IMD9"/>
<dbReference type="PROSITE" id="PS50895">
    <property type="entry name" value="SURF1"/>
    <property type="match status" value="1"/>
</dbReference>
<dbReference type="InterPro" id="IPR002994">
    <property type="entry name" value="Surf1/Shy1"/>
</dbReference>